<dbReference type="InterPro" id="IPR051010">
    <property type="entry name" value="BCAA_transport"/>
</dbReference>
<dbReference type="Pfam" id="PF13458">
    <property type="entry name" value="Peripla_BP_6"/>
    <property type="match status" value="1"/>
</dbReference>
<feature type="domain" description="Leucine-binding protein" evidence="5">
    <location>
        <begin position="34"/>
        <end position="380"/>
    </location>
</feature>
<dbReference type="EMBL" id="BJJW01000006">
    <property type="protein sequence ID" value="GDZ83913.1"/>
    <property type="molecule type" value="Genomic_DNA"/>
</dbReference>
<dbReference type="Proteomes" id="UP000323274">
    <property type="component" value="Unassembled WGS sequence"/>
</dbReference>
<comment type="similarity">
    <text evidence="1">Belongs to the leucine-binding protein family.</text>
</comment>
<evidence type="ECO:0000256" key="1">
    <source>
        <dbReference type="ARBA" id="ARBA00010062"/>
    </source>
</evidence>
<dbReference type="AlphaFoldDB" id="A0A5A5U237"/>
<sequence>MKKIIAIIVAFVVVIGGVIGIGIAKKSADKSSTTIKIGGVFDTSGAAGAYGQAEQKGADFAVKRINAAGGVKVNGKTYKMQIVNKDSKSDNTESASVTTNLISNNKVNAIVGPVTTSAVQAAVPAATKGKTPMMSPTAGADNITVQKDGKVQPYVFRAQFKNSYLGTKMAQFTTDTVKAKDVVIFQDNSSDYGTGITNAFKKAYKGNIVETDSYQAGDKDFQAMLTKIKNKKFDAIVINGYYTEAGAILKQARDMGINVPVIGPDGLGDPKLAEIAGNQNTSNVYYAAHFSTQAPATDAATPFVTEYKKAYNQEPSQFTALAYDAVYMIKQAIEDEKSTDKMKITEGLAKIKNFNGVTGKMTMDDFHNPKKSIVMVGVTNGKDTTATVVK</sequence>
<evidence type="ECO:0000256" key="2">
    <source>
        <dbReference type="ARBA" id="ARBA00022448"/>
    </source>
</evidence>
<dbReference type="PANTHER" id="PTHR30483:SF6">
    <property type="entry name" value="PERIPLASMIC BINDING PROTEIN OF ABC TRANSPORTER FOR NATURAL AMINO ACIDS"/>
    <property type="match status" value="1"/>
</dbReference>
<dbReference type="RefSeq" id="WP_149334392.1">
    <property type="nucleotide sequence ID" value="NZ_BJJW01000006.1"/>
</dbReference>
<keyword evidence="3" id="KW-0732">Signal</keyword>
<keyword evidence="2" id="KW-0813">Transport</keyword>
<evidence type="ECO:0000256" key="3">
    <source>
        <dbReference type="ARBA" id="ARBA00022729"/>
    </source>
</evidence>
<dbReference type="PRINTS" id="PR00337">
    <property type="entry name" value="LEUILEVALBP"/>
</dbReference>
<evidence type="ECO:0000313" key="6">
    <source>
        <dbReference type="EMBL" id="GDZ83913.1"/>
    </source>
</evidence>
<accession>A0A5A5U237</accession>
<evidence type="ECO:0000259" key="5">
    <source>
        <dbReference type="Pfam" id="PF13458"/>
    </source>
</evidence>
<comment type="caution">
    <text evidence="6">The sequence shown here is derived from an EMBL/GenBank/DDBJ whole genome shotgun (WGS) entry which is preliminary data.</text>
</comment>
<keyword evidence="4" id="KW-0029">Amino-acid transport</keyword>
<organism evidence="6 7">
    <name type="scientific">Leuconostoc citreum</name>
    <dbReference type="NCBI Taxonomy" id="33964"/>
    <lineage>
        <taxon>Bacteria</taxon>
        <taxon>Bacillati</taxon>
        <taxon>Bacillota</taxon>
        <taxon>Bacilli</taxon>
        <taxon>Lactobacillales</taxon>
        <taxon>Lactobacillaceae</taxon>
        <taxon>Leuconostoc</taxon>
    </lineage>
</organism>
<reference evidence="6 7" key="1">
    <citation type="submission" date="2019-04" db="EMBL/GenBank/DDBJ databases">
        <title>A pseudo-fructophilic Leuconostoc citreum strain F192-5 isolated from peel of satsuma mandarin: the first report for isolation and characterization of strain-dependent fructophilic-like characteristics.</title>
        <authorList>
            <person name="Maeno S."/>
            <person name="Tanizawa Y."/>
            <person name="Kajikawa A."/>
            <person name="Kanesaki Y."/>
            <person name="Kubota E."/>
            <person name="Arita M."/>
            <person name="Leon D."/>
            <person name="Endo A."/>
        </authorList>
    </citation>
    <scope>NUCLEOTIDE SEQUENCE [LARGE SCALE GENOMIC DNA]</scope>
    <source>
        <strain evidence="6 7">F192-5</strain>
    </source>
</reference>
<dbReference type="InterPro" id="IPR028082">
    <property type="entry name" value="Peripla_BP_I"/>
</dbReference>
<dbReference type="CDD" id="cd06347">
    <property type="entry name" value="PBP1_ABC_LivK_ligand_binding-like"/>
    <property type="match status" value="1"/>
</dbReference>
<dbReference type="Gene3D" id="3.40.50.2300">
    <property type="match status" value="2"/>
</dbReference>
<protein>
    <submittedName>
        <fullName evidence="6">Branched-chain amino acid ABC transporter substrate-binding protein</fullName>
    </submittedName>
</protein>
<dbReference type="InterPro" id="IPR000709">
    <property type="entry name" value="Leu_Ile_Val-bd"/>
</dbReference>
<name>A0A5A5U237_LEUCI</name>
<dbReference type="GO" id="GO:0006865">
    <property type="term" value="P:amino acid transport"/>
    <property type="evidence" value="ECO:0007669"/>
    <property type="project" value="UniProtKB-KW"/>
</dbReference>
<dbReference type="InterPro" id="IPR028081">
    <property type="entry name" value="Leu-bd"/>
</dbReference>
<gene>
    <name evidence="6" type="primary">livK</name>
    <name evidence="6" type="ORF">LCIT_11550</name>
</gene>
<evidence type="ECO:0000256" key="4">
    <source>
        <dbReference type="ARBA" id="ARBA00022970"/>
    </source>
</evidence>
<dbReference type="PANTHER" id="PTHR30483">
    <property type="entry name" value="LEUCINE-SPECIFIC-BINDING PROTEIN"/>
    <property type="match status" value="1"/>
</dbReference>
<proteinExistence type="inferred from homology"/>
<evidence type="ECO:0000313" key="7">
    <source>
        <dbReference type="Proteomes" id="UP000323274"/>
    </source>
</evidence>
<dbReference type="SUPFAM" id="SSF53822">
    <property type="entry name" value="Periplasmic binding protein-like I"/>
    <property type="match status" value="1"/>
</dbReference>